<dbReference type="AlphaFoldDB" id="A0AA86IEB9"/>
<proteinExistence type="predicted"/>
<reference evidence="1 2" key="1">
    <citation type="submission" date="2017-07" db="EMBL/GenBank/DDBJ databases">
        <title>Isolation and development of strain Bacillus megaterium SR7 for enhanced growth and metabolite production under supercritical carbon dioxide.</title>
        <authorList>
            <person name="Freedman A.J.E."/>
            <person name="Peet K.C."/>
            <person name="Boock J.T."/>
            <person name="Penn K."/>
            <person name="Prather K.L.J."/>
            <person name="Thompson J.R."/>
        </authorList>
    </citation>
    <scope>NUCLEOTIDE SEQUENCE [LARGE SCALE GENOMIC DNA]</scope>
    <source>
        <strain evidence="1 2">SR7</strain>
    </source>
</reference>
<organism evidence="1 2">
    <name type="scientific">Priestia megaterium</name>
    <name type="common">Bacillus megaterium</name>
    <dbReference type="NCBI Taxonomy" id="1404"/>
    <lineage>
        <taxon>Bacteria</taxon>
        <taxon>Bacillati</taxon>
        <taxon>Bacillota</taxon>
        <taxon>Bacilli</taxon>
        <taxon>Bacillales</taxon>
        <taxon>Bacillaceae</taxon>
        <taxon>Priestia</taxon>
    </lineage>
</organism>
<name>A0AA86IEB9_PRIMG</name>
<evidence type="ECO:0008006" key="3">
    <source>
        <dbReference type="Google" id="ProtNLM"/>
    </source>
</evidence>
<dbReference type="Proteomes" id="UP000253834">
    <property type="component" value="Chromosome"/>
</dbReference>
<dbReference type="NCBIfam" id="TIGR01725">
    <property type="entry name" value="phge_HK97_gp10"/>
    <property type="match status" value="1"/>
</dbReference>
<sequence length="124" mass="13957">MPVKSTGLAEFQAKLKKLASIEKNEAIAEKALRAGAEILRAEIERRAPRSTYKGKHLADHVIISKIVNGKIKVGFHKDFFYARFLEWGTSKMPAQTFVEPAFNAVKDKILVAMAQVYRKELAKL</sequence>
<accession>A0AA86IEB9</accession>
<dbReference type="Pfam" id="PF04883">
    <property type="entry name" value="HK97-gp10_like"/>
    <property type="match status" value="1"/>
</dbReference>
<protein>
    <recommendedName>
        <fullName evidence="3">HK97 gp10 family phage protein</fullName>
    </recommendedName>
</protein>
<dbReference type="RefSeq" id="WP_114897336.1">
    <property type="nucleotide sequence ID" value="NZ_CP022674.1"/>
</dbReference>
<dbReference type="EMBL" id="CP022674">
    <property type="protein sequence ID" value="AXI32656.1"/>
    <property type="molecule type" value="Genomic_DNA"/>
</dbReference>
<dbReference type="InterPro" id="IPR010064">
    <property type="entry name" value="HK97-gp10_tail"/>
</dbReference>
<gene>
    <name evidence="1" type="ORF">CIB87_28115</name>
</gene>
<evidence type="ECO:0000313" key="2">
    <source>
        <dbReference type="Proteomes" id="UP000253834"/>
    </source>
</evidence>
<evidence type="ECO:0000313" key="1">
    <source>
        <dbReference type="EMBL" id="AXI32656.1"/>
    </source>
</evidence>